<comment type="caution">
    <text evidence="1">The sequence shown here is derived from an EMBL/GenBank/DDBJ whole genome shotgun (WGS) entry which is preliminary data.</text>
</comment>
<dbReference type="InterPro" id="IPR011009">
    <property type="entry name" value="Kinase-like_dom_sf"/>
</dbReference>
<evidence type="ECO:0000313" key="1">
    <source>
        <dbReference type="EMBL" id="KAH3886445.1"/>
    </source>
</evidence>
<organism evidence="1 2">
    <name type="scientific">Dreissena polymorpha</name>
    <name type="common">Zebra mussel</name>
    <name type="synonym">Mytilus polymorpha</name>
    <dbReference type="NCBI Taxonomy" id="45954"/>
    <lineage>
        <taxon>Eukaryota</taxon>
        <taxon>Metazoa</taxon>
        <taxon>Spiralia</taxon>
        <taxon>Lophotrochozoa</taxon>
        <taxon>Mollusca</taxon>
        <taxon>Bivalvia</taxon>
        <taxon>Autobranchia</taxon>
        <taxon>Heteroconchia</taxon>
        <taxon>Euheterodonta</taxon>
        <taxon>Imparidentia</taxon>
        <taxon>Neoheterodontei</taxon>
        <taxon>Myida</taxon>
        <taxon>Dreissenoidea</taxon>
        <taxon>Dreissenidae</taxon>
        <taxon>Dreissena</taxon>
    </lineage>
</organism>
<evidence type="ECO:0000313" key="2">
    <source>
        <dbReference type="Proteomes" id="UP000828390"/>
    </source>
</evidence>
<dbReference type="EMBL" id="JAIWYP010000001">
    <property type="protein sequence ID" value="KAH3886445.1"/>
    <property type="molecule type" value="Genomic_DNA"/>
</dbReference>
<reference evidence="1" key="1">
    <citation type="journal article" date="2019" name="bioRxiv">
        <title>The Genome of the Zebra Mussel, Dreissena polymorpha: A Resource for Invasive Species Research.</title>
        <authorList>
            <person name="McCartney M.A."/>
            <person name="Auch B."/>
            <person name="Kono T."/>
            <person name="Mallez S."/>
            <person name="Zhang Y."/>
            <person name="Obille A."/>
            <person name="Becker A."/>
            <person name="Abrahante J.E."/>
            <person name="Garbe J."/>
            <person name="Badalamenti J.P."/>
            <person name="Herman A."/>
            <person name="Mangelson H."/>
            <person name="Liachko I."/>
            <person name="Sullivan S."/>
            <person name="Sone E.D."/>
            <person name="Koren S."/>
            <person name="Silverstein K.A.T."/>
            <person name="Beckman K.B."/>
            <person name="Gohl D.M."/>
        </authorList>
    </citation>
    <scope>NUCLEOTIDE SEQUENCE</scope>
    <source>
        <strain evidence="1">Duluth1</strain>
        <tissue evidence="1">Whole animal</tissue>
    </source>
</reference>
<dbReference type="Proteomes" id="UP000828390">
    <property type="component" value="Unassembled WGS sequence"/>
</dbReference>
<dbReference type="Gene3D" id="1.10.510.10">
    <property type="entry name" value="Transferase(Phosphotransferase) domain 1"/>
    <property type="match status" value="1"/>
</dbReference>
<sequence length="71" mass="8240">MNHFRVISVIIGHLQTPGENFFRPLIPGESCSPTMRTMIENCWEEDPRGRPSFAEIDENFRQIRACVTVVY</sequence>
<reference evidence="1" key="2">
    <citation type="submission" date="2020-11" db="EMBL/GenBank/DDBJ databases">
        <authorList>
            <person name="McCartney M.A."/>
            <person name="Auch B."/>
            <person name="Kono T."/>
            <person name="Mallez S."/>
            <person name="Becker A."/>
            <person name="Gohl D.M."/>
            <person name="Silverstein K.A.T."/>
            <person name="Koren S."/>
            <person name="Bechman K.B."/>
            <person name="Herman A."/>
            <person name="Abrahante J.E."/>
            <person name="Garbe J."/>
        </authorList>
    </citation>
    <scope>NUCLEOTIDE SEQUENCE</scope>
    <source>
        <strain evidence="1">Duluth1</strain>
        <tissue evidence="1">Whole animal</tissue>
    </source>
</reference>
<keyword evidence="2" id="KW-1185">Reference proteome</keyword>
<proteinExistence type="predicted"/>
<dbReference type="AlphaFoldDB" id="A0A9D4MZY3"/>
<name>A0A9D4MZY3_DREPO</name>
<dbReference type="SUPFAM" id="SSF56112">
    <property type="entry name" value="Protein kinase-like (PK-like)"/>
    <property type="match status" value="1"/>
</dbReference>
<gene>
    <name evidence="1" type="ORF">DPMN_010453</name>
</gene>
<accession>A0A9D4MZY3</accession>
<protein>
    <recommendedName>
        <fullName evidence="3">Serine-threonine/tyrosine-protein kinase catalytic domain-containing protein</fullName>
    </recommendedName>
</protein>
<evidence type="ECO:0008006" key="3">
    <source>
        <dbReference type="Google" id="ProtNLM"/>
    </source>
</evidence>